<evidence type="ECO:0000313" key="2">
    <source>
        <dbReference type="Proteomes" id="UP000295497"/>
    </source>
</evidence>
<proteinExistence type="predicted"/>
<evidence type="ECO:0000313" key="1">
    <source>
        <dbReference type="EMBL" id="AUX30694.1"/>
    </source>
</evidence>
<organism evidence="1 2">
    <name type="scientific">Sorangium cellulosum</name>
    <name type="common">Polyangium cellulosum</name>
    <dbReference type="NCBI Taxonomy" id="56"/>
    <lineage>
        <taxon>Bacteria</taxon>
        <taxon>Pseudomonadati</taxon>
        <taxon>Myxococcota</taxon>
        <taxon>Polyangia</taxon>
        <taxon>Polyangiales</taxon>
        <taxon>Polyangiaceae</taxon>
        <taxon>Sorangium</taxon>
    </lineage>
</organism>
<name>A0A4P2QL00_SORCE</name>
<reference evidence="1 2" key="1">
    <citation type="submission" date="2015-09" db="EMBL/GenBank/DDBJ databases">
        <title>Sorangium comparison.</title>
        <authorList>
            <person name="Zaburannyi N."/>
            <person name="Bunk B."/>
            <person name="Overmann J."/>
            <person name="Mueller R."/>
        </authorList>
    </citation>
    <scope>NUCLEOTIDE SEQUENCE [LARGE SCALE GENOMIC DNA]</scope>
    <source>
        <strain evidence="1 2">So ce836</strain>
    </source>
</reference>
<accession>A0A4P2QL00</accession>
<protein>
    <submittedName>
        <fullName evidence="1">Uncharacterized protein</fullName>
    </submittedName>
</protein>
<gene>
    <name evidence="1" type="ORF">SOCE836_028050</name>
</gene>
<sequence>MTVPGLRPIRAARVVAAALPPERLRTKRQFLRRRGFGLVTSLFGEAAEPS</sequence>
<dbReference type="AlphaFoldDB" id="A0A4P2QL00"/>
<dbReference type="EMBL" id="CP012672">
    <property type="protein sequence ID" value="AUX30694.1"/>
    <property type="molecule type" value="Genomic_DNA"/>
</dbReference>
<dbReference type="Proteomes" id="UP000295497">
    <property type="component" value="Chromosome"/>
</dbReference>
<dbReference type="RefSeq" id="WP_165373947.1">
    <property type="nucleotide sequence ID" value="NZ_CP012672.1"/>
</dbReference>